<dbReference type="RefSeq" id="WP_166149868.1">
    <property type="nucleotide sequence ID" value="NZ_JAAOIW010000004.1"/>
</dbReference>
<organism evidence="2 3">
    <name type="scientific">Paenibacillus agricola</name>
    <dbReference type="NCBI Taxonomy" id="2716264"/>
    <lineage>
        <taxon>Bacteria</taxon>
        <taxon>Bacillati</taxon>
        <taxon>Bacillota</taxon>
        <taxon>Bacilli</taxon>
        <taxon>Bacillales</taxon>
        <taxon>Paenibacillaceae</taxon>
        <taxon>Paenibacillus</taxon>
    </lineage>
</organism>
<reference evidence="2" key="1">
    <citation type="submission" date="2020-03" db="EMBL/GenBank/DDBJ databases">
        <title>Draft sequencing of Paenibacilllus sp. S3N08.</title>
        <authorList>
            <person name="Kim D.-U."/>
        </authorList>
    </citation>
    <scope>NUCLEOTIDE SEQUENCE</scope>
    <source>
        <strain evidence="2">S3N08</strain>
    </source>
</reference>
<dbReference type="SUPFAM" id="SSF49299">
    <property type="entry name" value="PKD domain"/>
    <property type="match status" value="1"/>
</dbReference>
<name>A0ABX0J6Z5_9BACL</name>
<dbReference type="InterPro" id="IPR035986">
    <property type="entry name" value="PKD_dom_sf"/>
</dbReference>
<comment type="caution">
    <text evidence="2">The sequence shown here is derived from an EMBL/GenBank/DDBJ whole genome shotgun (WGS) entry which is preliminary data.</text>
</comment>
<keyword evidence="3" id="KW-1185">Reference proteome</keyword>
<accession>A0ABX0J6Z5</accession>
<protein>
    <submittedName>
        <fullName evidence="2">Copper amine oxidase N-terminal domain-containing protein</fullName>
    </submittedName>
</protein>
<dbReference type="InterPro" id="IPR036582">
    <property type="entry name" value="Mao_N_sf"/>
</dbReference>
<dbReference type="Pfam" id="PF07833">
    <property type="entry name" value="Cu_amine_oxidN1"/>
    <property type="match status" value="1"/>
</dbReference>
<gene>
    <name evidence="2" type="ORF">G9U52_12300</name>
</gene>
<feature type="domain" description="Copper amine oxidase-like N-terminal" evidence="1">
    <location>
        <begin position="124"/>
        <end position="217"/>
    </location>
</feature>
<dbReference type="Gene3D" id="3.30.457.10">
    <property type="entry name" value="Copper amine oxidase-like, N-terminal domain"/>
    <property type="match status" value="1"/>
</dbReference>
<dbReference type="SUPFAM" id="SSF55383">
    <property type="entry name" value="Copper amine oxidase, domain N"/>
    <property type="match status" value="2"/>
</dbReference>
<evidence type="ECO:0000259" key="1">
    <source>
        <dbReference type="Pfam" id="PF07833"/>
    </source>
</evidence>
<sequence length="656" mass="71564">MKSLINSFVYKLGFTGLALFTMSLGSLLPGFAAEVAPATSTAVTPPVSTVPATAAAEAAILTPAPTAPTTATLGAATTAPAADASVSEAPAPSLTSLAPESISLLMYVGSNEAFLSGAKVQMEAPVIRLKDRTYLPAASLQSYLGIPVQWEDSTGSVQITTPSAFIQLQLSGKQLRVNGQLEDFEKAAFLLNNRLYVELNWINRFIGFKATFNEDLKRLELLYIKHSESGSFFNDTMPNTKPIATFSVNKQSYRLGEPIVYTDLSFDPDGDIIKSVEWTGKADAIFQPGLFKVSLSVTDSKGTASEPFSYNVEIVDEPYLDEFVYKVYHEPVGTYVKEEEPTLRAYLRGIPQLPNIAKLDEERPLIVSDSPETFTEKGFLYQEKVNGKARLYADHVNGMKEKVQFAIIVRNPNPDKTVTIKTTRHGEVYPSIYANLIGNEASIEFLQSDSTPESITVGPYQTVYYKKMPEFYPDQGMNVMYDVETDGEVYFSFVAMDAGAGIESVGMYKQLPFSGNVRGTFSGSDVSWEVDASALTKPSSLAIGDGTSDMFVTGSDFYEKEKSLNLGNYGVVYKIHIPNPPKMSLLLLPRGGVFRGPFEINGAIIQAPPSGIMMDYQGYTILARTDGTEPSLDIEFTPAAGSAFPVDIIFYPLEDK</sequence>
<evidence type="ECO:0000313" key="2">
    <source>
        <dbReference type="EMBL" id="NHN30613.1"/>
    </source>
</evidence>
<proteinExistence type="predicted"/>
<evidence type="ECO:0000313" key="3">
    <source>
        <dbReference type="Proteomes" id="UP001165962"/>
    </source>
</evidence>
<dbReference type="Proteomes" id="UP001165962">
    <property type="component" value="Unassembled WGS sequence"/>
</dbReference>
<dbReference type="EMBL" id="JAAOIW010000004">
    <property type="protein sequence ID" value="NHN30613.1"/>
    <property type="molecule type" value="Genomic_DNA"/>
</dbReference>
<dbReference type="InterPro" id="IPR012854">
    <property type="entry name" value="Cu_amine_oxidase-like_N"/>
</dbReference>